<evidence type="ECO:0000313" key="9">
    <source>
        <dbReference type="Proteomes" id="UP000642748"/>
    </source>
</evidence>
<protein>
    <submittedName>
        <fullName evidence="8">MFS transporter</fullName>
    </submittedName>
</protein>
<sequence>MRMSRDRLAIAAAFGIHGAVGGGLAARMPAVAGNLHLSPGMLGVALLMPAVGGVATMPFTGWVIHRLGVRSATRALLTLWAASLVLPAVATGLWGLAAGFLVYGAAAASADVAINAQAVAIEARVGRPILSGLHGLWSVGSFIGSGIGALAALAGIGYRPHLVVVAAVLAALAVLAGNALPGDRRSDARADVPPPRRFSLPTGTILLLGLVAFCAGFAEASGINWSAIYLNRVAGASQAVAATAYSGFAGVMAAMRLCGDRVIRALGPVLTVRASGLIGVAGGVLIVTGRGTVTAFCGFALLGIGIATAIPLAFATAGRIGPHPGQAIAGVATVSYAANLIGPAAIGGIADAVSLPAAFTIVAALPAFIALGGGLMRPKAPATPGVTATAPNQPAPSQPVPPT</sequence>
<feature type="transmembrane region" description="Helical" evidence="6">
    <location>
        <begin position="293"/>
        <end position="315"/>
    </location>
</feature>
<dbReference type="GO" id="GO:0022857">
    <property type="term" value="F:transmembrane transporter activity"/>
    <property type="evidence" value="ECO:0007669"/>
    <property type="project" value="InterPro"/>
</dbReference>
<comment type="subcellular location">
    <subcellularLocation>
        <location evidence="1">Cell membrane</location>
        <topology evidence="1">Multi-pass membrane protein</topology>
    </subcellularLocation>
</comment>
<dbReference type="InterPro" id="IPR036259">
    <property type="entry name" value="MFS_trans_sf"/>
</dbReference>
<dbReference type="Pfam" id="PF07690">
    <property type="entry name" value="MFS_1"/>
    <property type="match status" value="1"/>
</dbReference>
<dbReference type="PANTHER" id="PTHR23514">
    <property type="entry name" value="BYPASS OF STOP CODON PROTEIN 6"/>
    <property type="match status" value="1"/>
</dbReference>
<dbReference type="Proteomes" id="UP000642748">
    <property type="component" value="Unassembled WGS sequence"/>
</dbReference>
<organism evidence="8 9">
    <name type="scientific">Rugosimonospora africana</name>
    <dbReference type="NCBI Taxonomy" id="556532"/>
    <lineage>
        <taxon>Bacteria</taxon>
        <taxon>Bacillati</taxon>
        <taxon>Actinomycetota</taxon>
        <taxon>Actinomycetes</taxon>
        <taxon>Micromonosporales</taxon>
        <taxon>Micromonosporaceae</taxon>
        <taxon>Rugosimonospora</taxon>
    </lineage>
</organism>
<feature type="compositionally biased region" description="Pro residues" evidence="5">
    <location>
        <begin position="393"/>
        <end position="403"/>
    </location>
</feature>
<feature type="transmembrane region" description="Helical" evidence="6">
    <location>
        <begin position="327"/>
        <end position="346"/>
    </location>
</feature>
<evidence type="ECO:0000256" key="6">
    <source>
        <dbReference type="SAM" id="Phobius"/>
    </source>
</evidence>
<evidence type="ECO:0000313" key="8">
    <source>
        <dbReference type="EMBL" id="GIH14380.1"/>
    </source>
</evidence>
<feature type="transmembrane region" description="Helical" evidence="6">
    <location>
        <begin position="41"/>
        <end position="64"/>
    </location>
</feature>
<reference evidence="8" key="1">
    <citation type="submission" date="2021-01" db="EMBL/GenBank/DDBJ databases">
        <title>Whole genome shotgun sequence of Rugosimonospora africana NBRC 104875.</title>
        <authorList>
            <person name="Komaki H."/>
            <person name="Tamura T."/>
        </authorList>
    </citation>
    <scope>NUCLEOTIDE SEQUENCE</scope>
    <source>
        <strain evidence="8">NBRC 104875</strain>
    </source>
</reference>
<feature type="transmembrane region" description="Helical" evidence="6">
    <location>
        <begin position="200"/>
        <end position="218"/>
    </location>
</feature>
<evidence type="ECO:0000256" key="3">
    <source>
        <dbReference type="ARBA" id="ARBA00022989"/>
    </source>
</evidence>
<keyword evidence="2 6" id="KW-0812">Transmembrane</keyword>
<dbReference type="InterPro" id="IPR020846">
    <property type="entry name" value="MFS_dom"/>
</dbReference>
<keyword evidence="9" id="KW-1185">Reference proteome</keyword>
<feature type="transmembrane region" description="Helical" evidence="6">
    <location>
        <begin position="162"/>
        <end position="180"/>
    </location>
</feature>
<dbReference type="CDD" id="cd17393">
    <property type="entry name" value="MFS_MosC_like"/>
    <property type="match status" value="1"/>
</dbReference>
<evidence type="ECO:0000259" key="7">
    <source>
        <dbReference type="PROSITE" id="PS50850"/>
    </source>
</evidence>
<dbReference type="RefSeq" id="WP_203918044.1">
    <property type="nucleotide sequence ID" value="NZ_BONZ01000023.1"/>
</dbReference>
<keyword evidence="3 6" id="KW-1133">Transmembrane helix</keyword>
<feature type="transmembrane region" description="Helical" evidence="6">
    <location>
        <begin position="270"/>
        <end position="287"/>
    </location>
</feature>
<proteinExistence type="predicted"/>
<feature type="transmembrane region" description="Helical" evidence="6">
    <location>
        <begin position="76"/>
        <end position="94"/>
    </location>
</feature>
<dbReference type="InterPro" id="IPR011701">
    <property type="entry name" value="MFS"/>
</dbReference>
<dbReference type="SUPFAM" id="SSF103473">
    <property type="entry name" value="MFS general substrate transporter"/>
    <property type="match status" value="1"/>
</dbReference>
<gene>
    <name evidence="8" type="ORF">Raf01_25520</name>
</gene>
<dbReference type="GO" id="GO:0005886">
    <property type="term" value="C:plasma membrane"/>
    <property type="evidence" value="ECO:0007669"/>
    <property type="project" value="UniProtKB-SubCell"/>
</dbReference>
<dbReference type="AlphaFoldDB" id="A0A8J3VPR8"/>
<accession>A0A8J3VPR8</accession>
<dbReference type="InterPro" id="IPR051788">
    <property type="entry name" value="MFS_Transporter"/>
</dbReference>
<evidence type="ECO:0000256" key="5">
    <source>
        <dbReference type="SAM" id="MobiDB-lite"/>
    </source>
</evidence>
<evidence type="ECO:0000256" key="1">
    <source>
        <dbReference type="ARBA" id="ARBA00004651"/>
    </source>
</evidence>
<dbReference type="Gene3D" id="1.20.1250.20">
    <property type="entry name" value="MFS general substrate transporter like domains"/>
    <property type="match status" value="1"/>
</dbReference>
<feature type="transmembrane region" description="Helical" evidence="6">
    <location>
        <begin position="352"/>
        <end position="371"/>
    </location>
</feature>
<comment type="caution">
    <text evidence="8">The sequence shown here is derived from an EMBL/GenBank/DDBJ whole genome shotgun (WGS) entry which is preliminary data.</text>
</comment>
<feature type="domain" description="Major facilitator superfamily (MFS) profile" evidence="7">
    <location>
        <begin position="1"/>
        <end position="381"/>
    </location>
</feature>
<feature type="transmembrane region" description="Helical" evidence="6">
    <location>
        <begin position="133"/>
        <end position="156"/>
    </location>
</feature>
<feature type="region of interest" description="Disordered" evidence="5">
    <location>
        <begin position="382"/>
        <end position="403"/>
    </location>
</feature>
<dbReference type="PANTHER" id="PTHR23514:SF13">
    <property type="entry name" value="INNER MEMBRANE PROTEIN YBJJ"/>
    <property type="match status" value="1"/>
</dbReference>
<dbReference type="PROSITE" id="PS50850">
    <property type="entry name" value="MFS"/>
    <property type="match status" value="1"/>
</dbReference>
<keyword evidence="4 6" id="KW-0472">Membrane</keyword>
<name>A0A8J3VPR8_9ACTN</name>
<dbReference type="EMBL" id="BONZ01000023">
    <property type="protein sequence ID" value="GIH14380.1"/>
    <property type="molecule type" value="Genomic_DNA"/>
</dbReference>
<feature type="compositionally biased region" description="Low complexity" evidence="5">
    <location>
        <begin position="382"/>
        <end position="392"/>
    </location>
</feature>
<evidence type="ECO:0000256" key="4">
    <source>
        <dbReference type="ARBA" id="ARBA00023136"/>
    </source>
</evidence>
<evidence type="ECO:0000256" key="2">
    <source>
        <dbReference type="ARBA" id="ARBA00022692"/>
    </source>
</evidence>